<evidence type="ECO:0000259" key="3">
    <source>
        <dbReference type="Pfam" id="PF20737"/>
    </source>
</evidence>
<dbReference type="InterPro" id="IPR049174">
    <property type="entry name" value="Beta-AFase-like"/>
</dbReference>
<feature type="domain" description="Non-reducing end beta-L-arabinofuranosidase-like GH127 catalytic" evidence="1">
    <location>
        <begin position="14"/>
        <end position="443"/>
    </location>
</feature>
<evidence type="ECO:0000259" key="2">
    <source>
        <dbReference type="Pfam" id="PF20736"/>
    </source>
</evidence>
<feature type="domain" description="Non-reducing end beta-L-arabinofuranosidase-like GH127 C-terminal" evidence="3">
    <location>
        <begin position="549"/>
        <end position="660"/>
    </location>
</feature>
<dbReference type="Gene3D" id="1.50.10.20">
    <property type="match status" value="1"/>
</dbReference>
<dbReference type="STRING" id="1423764.FC95_GL000656"/>
<dbReference type="Pfam" id="PF20737">
    <property type="entry name" value="Glyco_hydro127C"/>
    <property type="match status" value="1"/>
</dbReference>
<dbReference type="AlphaFoldDB" id="A0A511DUC7"/>
<evidence type="ECO:0000313" key="4">
    <source>
        <dbReference type="EMBL" id="GEL28432.1"/>
    </source>
</evidence>
<protein>
    <recommendedName>
        <fullName evidence="6">Glycoside hydrolase family 127 protein</fullName>
    </recommendedName>
</protein>
<dbReference type="OrthoDB" id="9757939at2"/>
<evidence type="ECO:0008006" key="6">
    <source>
        <dbReference type="Google" id="ProtNLM"/>
    </source>
</evidence>
<proteinExistence type="predicted"/>
<comment type="caution">
    <text evidence="4">The sequence shown here is derived from an EMBL/GenBank/DDBJ whole genome shotgun (WGS) entry which is preliminary data.</text>
</comment>
<sequence length="662" mass="74843">MKKPTATTQLSINKVKITSDFWTRYRDLVANVVVPYQYETISDKNDTTIGDDAFTDKEAYQDGLQSHAIENLKIAAGISKGKHVGMNFQDTDVYKWLEAAAYTLQYHPDKDLQAETDAVVDLIAKAQEPDGYLSTIFQIKFPERKFKRLQQSHELYSMGHYIEAGVAYFEATGNQKALDIAEKMAACLEDNFGLEDNKIHGYGGHPEIELALMRLYEVTGKKEYLNLTNYFIRQRGQDPDFFDKQNEADGWDNAFWPDLNTIGNEYYYADKPVTEQTNAHGHAVRCVYLATGLAHLARVTGDQDLKDAAQRIWNDIVKKQMYITGNVGQTSTGEAFTFDYDLPTDTDYGETCASVAMTFFARQMLAGDFKGEYGDVIEKEIYNGALSGMALDGTHYFYVNPLEVNPSESAKNPDKKHVLPRRQAWFGTACCPSNITRLIASMDRYLYEVKDNTIFAHQYIANSTTFSDGIKVDQESNLPWDGTATFEITNPENVHFNFAVRIPNWSRDSFKITVNNQVIDADGKDGIVIVPITDEKTSIEVVLDMKTNLIYANSKVRANADDVAVQRGPLVYCAEQVDNPGNLWNYQLDTVPHFDFAYQDDLLNGVGVLTTNDATKVETEDDSDSLYQFNKAPRRASTKLTLIPYYSWANRDEGQMSVWLHK</sequence>
<dbReference type="SUPFAM" id="SSF48208">
    <property type="entry name" value="Six-hairpin glycosidases"/>
    <property type="match status" value="1"/>
</dbReference>
<organism evidence="4 5">
    <name type="scientific">Lentilactobacillus kefiri</name>
    <name type="common">Lactobacillus kefiri</name>
    <dbReference type="NCBI Taxonomy" id="33962"/>
    <lineage>
        <taxon>Bacteria</taxon>
        <taxon>Bacillati</taxon>
        <taxon>Bacillota</taxon>
        <taxon>Bacilli</taxon>
        <taxon>Lactobacillales</taxon>
        <taxon>Lactobacillaceae</taxon>
        <taxon>Lentilactobacillus</taxon>
    </lineage>
</organism>
<name>A0A511DUC7_LENKE</name>
<reference evidence="4" key="1">
    <citation type="submission" date="2019-07" db="EMBL/GenBank/DDBJ databases">
        <title>Whole genome shotgun sequence of Lactobacillus kefiri NBRC 15888.</title>
        <authorList>
            <person name="Hosoyama A."/>
            <person name="Uohara A."/>
            <person name="Ohji S."/>
            <person name="Ichikawa N."/>
        </authorList>
    </citation>
    <scope>NUCLEOTIDE SEQUENCE [LARGE SCALE GENOMIC DNA]</scope>
    <source>
        <strain evidence="4">NBRC 15888</strain>
    </source>
</reference>
<dbReference type="Pfam" id="PF07944">
    <property type="entry name" value="Beta-AFase-like_GH127_cat"/>
    <property type="match status" value="1"/>
</dbReference>
<dbReference type="InterPro" id="IPR012878">
    <property type="entry name" value="Beta-AFase-like_GH127_cat"/>
</dbReference>
<dbReference type="PANTHER" id="PTHR43465">
    <property type="entry name" value="DUF1680 DOMAIN PROTEIN (AFU_ORTHOLOGUE AFUA_1G08910)"/>
    <property type="match status" value="1"/>
</dbReference>
<dbReference type="InterPro" id="IPR049049">
    <property type="entry name" value="Beta-AFase-like_GH127_C"/>
</dbReference>
<dbReference type="Proteomes" id="UP000321893">
    <property type="component" value="Unassembled WGS sequence"/>
</dbReference>
<dbReference type="GO" id="GO:0005975">
    <property type="term" value="P:carbohydrate metabolic process"/>
    <property type="evidence" value="ECO:0007669"/>
    <property type="project" value="InterPro"/>
</dbReference>
<accession>A0A511DUC7</accession>
<evidence type="ECO:0000259" key="1">
    <source>
        <dbReference type="Pfam" id="PF07944"/>
    </source>
</evidence>
<feature type="domain" description="Non-reducing end beta-L-arabinofuranosidase-like GH127 middle" evidence="2">
    <location>
        <begin position="453"/>
        <end position="545"/>
    </location>
</feature>
<dbReference type="Pfam" id="PF20736">
    <property type="entry name" value="Glyco_hydro127M"/>
    <property type="match status" value="1"/>
</dbReference>
<gene>
    <name evidence="4" type="ORF">LKE01_12520</name>
</gene>
<keyword evidence="5" id="KW-1185">Reference proteome</keyword>
<dbReference type="RefSeq" id="WP_056981300.1">
    <property type="nucleotide sequence ID" value="NZ_BJVK01000013.1"/>
</dbReference>
<dbReference type="InterPro" id="IPR008928">
    <property type="entry name" value="6-hairpin_glycosidase_sf"/>
</dbReference>
<evidence type="ECO:0000313" key="5">
    <source>
        <dbReference type="Proteomes" id="UP000321893"/>
    </source>
</evidence>
<dbReference type="InterPro" id="IPR049046">
    <property type="entry name" value="Beta-AFase-like_GH127_middle"/>
</dbReference>
<dbReference type="PANTHER" id="PTHR43465:SF2">
    <property type="entry name" value="DUF1680 DOMAIN PROTEIN (AFU_ORTHOLOGUE AFUA_1G08910)"/>
    <property type="match status" value="1"/>
</dbReference>
<dbReference type="EMBL" id="BJVK01000013">
    <property type="protein sequence ID" value="GEL28432.1"/>
    <property type="molecule type" value="Genomic_DNA"/>
</dbReference>